<dbReference type="Proteomes" id="UP000577419">
    <property type="component" value="Unassembled WGS sequence"/>
</dbReference>
<accession>A0A7J4IYY1</accession>
<reference evidence="3" key="1">
    <citation type="journal article" date="2020" name="bioRxiv">
        <title>A rank-normalized archaeal taxonomy based on genome phylogeny resolves widespread incomplete and uneven classifications.</title>
        <authorList>
            <person name="Rinke C."/>
            <person name="Chuvochina M."/>
            <person name="Mussig A.J."/>
            <person name="Chaumeil P.-A."/>
            <person name="Waite D.W."/>
            <person name="Whitman W.B."/>
            <person name="Parks D.H."/>
            <person name="Hugenholtz P."/>
        </authorList>
    </citation>
    <scope>NUCLEOTIDE SEQUENCE [LARGE SCALE GENOMIC DNA]</scope>
</reference>
<dbReference type="AlphaFoldDB" id="A0A7J4IYY1"/>
<dbReference type="EMBL" id="DUFG01000033">
    <property type="protein sequence ID" value="HIH08987.1"/>
    <property type="molecule type" value="Genomic_DNA"/>
</dbReference>
<evidence type="ECO:0008006" key="4">
    <source>
        <dbReference type="Google" id="ProtNLM"/>
    </source>
</evidence>
<dbReference type="Proteomes" id="UP000683213">
    <property type="component" value="Unassembled WGS sequence"/>
</dbReference>
<dbReference type="Gene3D" id="2.40.30.10">
    <property type="entry name" value="Translation factors"/>
    <property type="match status" value="1"/>
</dbReference>
<protein>
    <recommendedName>
        <fullName evidence="4">Translation elongation factor EFTu-like domain-containing protein</fullName>
    </recommendedName>
</protein>
<comment type="caution">
    <text evidence="1">The sequence shown here is derived from an EMBL/GenBank/DDBJ whole genome shotgun (WGS) entry which is preliminary data.</text>
</comment>
<evidence type="ECO:0000313" key="1">
    <source>
        <dbReference type="EMBL" id="HIH08987.1"/>
    </source>
</evidence>
<evidence type="ECO:0000313" key="2">
    <source>
        <dbReference type="EMBL" id="MBS3059202.1"/>
    </source>
</evidence>
<proteinExistence type="predicted"/>
<sequence>MSLISLIYGGSKKPTQTEAFKEVTRPLDNIQASSGERTDVKVKAVCQFVGQDEIFMVGEVLSGVLEQNMRGSIGENAFDLIEIESKYGVSKAKQGMTVGLTLSGIRKEALKRGEIVRFCLPATT</sequence>
<dbReference type="EMBL" id="JAGVWF010000028">
    <property type="protein sequence ID" value="MBS3059202.1"/>
    <property type="molecule type" value="Genomic_DNA"/>
</dbReference>
<organism evidence="1 3">
    <name type="scientific">Candidatus Iainarchaeum sp</name>
    <dbReference type="NCBI Taxonomy" id="3101447"/>
    <lineage>
        <taxon>Archaea</taxon>
        <taxon>Candidatus Iainarchaeota</taxon>
        <taxon>Candidatus Iainarchaeia</taxon>
        <taxon>Candidatus Iainarchaeales</taxon>
        <taxon>Candidatus Iainarchaeaceae</taxon>
        <taxon>Candidatus Iainarchaeum</taxon>
    </lineage>
</organism>
<reference evidence="2" key="3">
    <citation type="submission" date="2021-05" db="EMBL/GenBank/DDBJ databases">
        <title>Protein family content uncovers lineage relationships and bacterial pathway maintenance mechanisms in DPANN archaea.</title>
        <authorList>
            <person name="Castelle C.J."/>
            <person name="Meheust R."/>
            <person name="Jaffe A.L."/>
            <person name="Seitz K."/>
            <person name="Gong X."/>
            <person name="Baker B.J."/>
            <person name="Banfield J.F."/>
        </authorList>
    </citation>
    <scope>NUCLEOTIDE SEQUENCE</scope>
    <source>
        <strain evidence="2">RIFCSPHIGHO2_01_FULL_GW2011_AR10_43_9</strain>
    </source>
</reference>
<reference evidence="2" key="2">
    <citation type="submission" date="2021-03" db="EMBL/GenBank/DDBJ databases">
        <authorList>
            <person name="Jaffe A."/>
        </authorList>
    </citation>
    <scope>NUCLEOTIDE SEQUENCE</scope>
    <source>
        <strain evidence="2">RIFCSPHIGHO2_01_FULL_GW2011_AR10_43_9</strain>
    </source>
</reference>
<name>A0A7J4IYY1_9ARCH</name>
<evidence type="ECO:0000313" key="3">
    <source>
        <dbReference type="Proteomes" id="UP000577419"/>
    </source>
</evidence>
<gene>
    <name evidence="1" type="ORF">HA237_06555</name>
    <name evidence="2" type="ORF">J4224_02125</name>
</gene>